<dbReference type="EMBL" id="LWGR01000021">
    <property type="protein sequence ID" value="KZM68140.1"/>
    <property type="molecule type" value="Genomic_DNA"/>
</dbReference>
<evidence type="ECO:0000313" key="6">
    <source>
        <dbReference type="EMBL" id="KZM68140.1"/>
    </source>
</evidence>
<evidence type="ECO:0000256" key="3">
    <source>
        <dbReference type="ARBA" id="ARBA00022989"/>
    </source>
</evidence>
<protein>
    <recommendedName>
        <fullName evidence="8">VIT family protein</fullName>
    </recommendedName>
</protein>
<feature type="transmembrane region" description="Helical" evidence="5">
    <location>
        <begin position="21"/>
        <end position="41"/>
    </location>
</feature>
<evidence type="ECO:0000256" key="2">
    <source>
        <dbReference type="ARBA" id="ARBA00022692"/>
    </source>
</evidence>
<dbReference type="Pfam" id="PF01988">
    <property type="entry name" value="VIT1"/>
    <property type="match status" value="2"/>
</dbReference>
<comment type="caution">
    <text evidence="6">The sequence shown here is derived from an EMBL/GenBank/DDBJ whole genome shotgun (WGS) entry which is preliminary data.</text>
</comment>
<keyword evidence="2 5" id="KW-0812">Transmembrane</keyword>
<dbReference type="InterPro" id="IPR008217">
    <property type="entry name" value="Ccc1_fam"/>
</dbReference>
<comment type="subcellular location">
    <subcellularLocation>
        <location evidence="1">Endomembrane system</location>
        <topology evidence="1">Multi-pass membrane protein</topology>
    </subcellularLocation>
</comment>
<evidence type="ECO:0000256" key="4">
    <source>
        <dbReference type="ARBA" id="ARBA00023136"/>
    </source>
</evidence>
<keyword evidence="4 5" id="KW-0472">Membrane</keyword>
<feature type="transmembrane region" description="Helical" evidence="5">
    <location>
        <begin position="154"/>
        <end position="173"/>
    </location>
</feature>
<dbReference type="PANTHER" id="PTHR31851">
    <property type="entry name" value="FE(2+)/MN(2+) TRANSPORTER PCL1"/>
    <property type="match status" value="1"/>
</dbReference>
<feature type="transmembrane region" description="Helical" evidence="5">
    <location>
        <begin position="123"/>
        <end position="142"/>
    </location>
</feature>
<dbReference type="GO" id="GO:0005384">
    <property type="term" value="F:manganese ion transmembrane transporter activity"/>
    <property type="evidence" value="ECO:0007669"/>
    <property type="project" value="InterPro"/>
</dbReference>
<dbReference type="RefSeq" id="WP_067579482.1">
    <property type="nucleotide sequence ID" value="NZ_JABMCZ010000002.1"/>
</dbReference>
<dbReference type="OrthoDB" id="188924at2"/>
<proteinExistence type="predicted"/>
<sequence>MAQLTRRKHPGELNRLRAGVLGANDGIVSVAGILTGVAAATDNRTTILATAIAAVAAGAVSMGLGEFVSMAAQRDSERELIATGRMLTDDLARPWQAAAASAASFACGAALPLLAVLTTSARWRALVVAVATLAALSLTGVVSARLAGTRVGRSAARVVAGGAAAMALTWTVGHLTGVSGL</sequence>
<dbReference type="GO" id="GO:0030026">
    <property type="term" value="P:intracellular manganese ion homeostasis"/>
    <property type="evidence" value="ECO:0007669"/>
    <property type="project" value="InterPro"/>
</dbReference>
<dbReference type="GO" id="GO:0012505">
    <property type="term" value="C:endomembrane system"/>
    <property type="evidence" value="ECO:0007669"/>
    <property type="project" value="UniProtKB-SubCell"/>
</dbReference>
<name>A0A164H2A5_9NOCA</name>
<reference evidence="6 7" key="1">
    <citation type="submission" date="2016-04" db="EMBL/GenBank/DDBJ databases">
        <authorList>
            <person name="Evans L.H."/>
            <person name="Alamgir A."/>
            <person name="Owens N."/>
            <person name="Weber N.D."/>
            <person name="Virtaneva K."/>
            <person name="Barbian K."/>
            <person name="Babar A."/>
            <person name="Rosenke K."/>
        </authorList>
    </citation>
    <scope>NUCLEOTIDE SEQUENCE [LARGE SCALE GENOMIC DNA]</scope>
    <source>
        <strain evidence="6 7">IFM 0406</strain>
    </source>
</reference>
<dbReference type="Proteomes" id="UP000076512">
    <property type="component" value="Unassembled WGS sequence"/>
</dbReference>
<keyword evidence="7" id="KW-1185">Reference proteome</keyword>
<feature type="transmembrane region" description="Helical" evidence="5">
    <location>
        <begin position="95"/>
        <end position="117"/>
    </location>
</feature>
<evidence type="ECO:0000313" key="7">
    <source>
        <dbReference type="Proteomes" id="UP000076512"/>
    </source>
</evidence>
<dbReference type="AlphaFoldDB" id="A0A164H2A5"/>
<organism evidence="6 7">
    <name type="scientific">Nocardia terpenica</name>
    <dbReference type="NCBI Taxonomy" id="455432"/>
    <lineage>
        <taxon>Bacteria</taxon>
        <taxon>Bacillati</taxon>
        <taxon>Actinomycetota</taxon>
        <taxon>Actinomycetes</taxon>
        <taxon>Mycobacteriales</taxon>
        <taxon>Nocardiaceae</taxon>
        <taxon>Nocardia</taxon>
    </lineage>
</organism>
<evidence type="ECO:0000256" key="5">
    <source>
        <dbReference type="SAM" id="Phobius"/>
    </source>
</evidence>
<keyword evidence="3 5" id="KW-1133">Transmembrane helix</keyword>
<gene>
    <name evidence="6" type="ORF">AWN90_09365</name>
</gene>
<feature type="transmembrane region" description="Helical" evidence="5">
    <location>
        <begin position="47"/>
        <end position="68"/>
    </location>
</feature>
<evidence type="ECO:0008006" key="8">
    <source>
        <dbReference type="Google" id="ProtNLM"/>
    </source>
</evidence>
<dbReference type="STRING" id="455432.AWN90_09365"/>
<accession>A0A164H2A5</accession>
<evidence type="ECO:0000256" key="1">
    <source>
        <dbReference type="ARBA" id="ARBA00004127"/>
    </source>
</evidence>